<accession>A0AAV0VKV9</accession>
<protein>
    <submittedName>
        <fullName evidence="2">Uncharacterized protein</fullName>
    </submittedName>
</protein>
<feature type="region of interest" description="Disordered" evidence="1">
    <location>
        <begin position="51"/>
        <end position="70"/>
    </location>
</feature>
<proteinExistence type="predicted"/>
<reference evidence="2 3" key="1">
    <citation type="submission" date="2023-01" db="EMBL/GenBank/DDBJ databases">
        <authorList>
            <person name="Whitehead M."/>
        </authorList>
    </citation>
    <scope>NUCLEOTIDE SEQUENCE [LARGE SCALE GENOMIC DNA]</scope>
</reference>
<evidence type="ECO:0000313" key="2">
    <source>
        <dbReference type="EMBL" id="CAI6344934.1"/>
    </source>
</evidence>
<gene>
    <name evidence="2" type="ORF">MEUPH1_LOCUS2004</name>
</gene>
<dbReference type="Proteomes" id="UP001160148">
    <property type="component" value="Unassembled WGS sequence"/>
</dbReference>
<keyword evidence="3" id="KW-1185">Reference proteome</keyword>
<evidence type="ECO:0000256" key="1">
    <source>
        <dbReference type="SAM" id="MobiDB-lite"/>
    </source>
</evidence>
<comment type="caution">
    <text evidence="2">The sequence shown here is derived from an EMBL/GenBank/DDBJ whole genome shotgun (WGS) entry which is preliminary data.</text>
</comment>
<dbReference type="AlphaFoldDB" id="A0AAV0VKV9"/>
<evidence type="ECO:0000313" key="3">
    <source>
        <dbReference type="Proteomes" id="UP001160148"/>
    </source>
</evidence>
<dbReference type="EMBL" id="CARXXK010000001">
    <property type="protein sequence ID" value="CAI6344934.1"/>
    <property type="molecule type" value="Genomic_DNA"/>
</dbReference>
<name>A0AAV0VKV9_9HEMI</name>
<organism evidence="2 3">
    <name type="scientific">Macrosiphum euphorbiae</name>
    <name type="common">potato aphid</name>
    <dbReference type="NCBI Taxonomy" id="13131"/>
    <lineage>
        <taxon>Eukaryota</taxon>
        <taxon>Metazoa</taxon>
        <taxon>Ecdysozoa</taxon>
        <taxon>Arthropoda</taxon>
        <taxon>Hexapoda</taxon>
        <taxon>Insecta</taxon>
        <taxon>Pterygota</taxon>
        <taxon>Neoptera</taxon>
        <taxon>Paraneoptera</taxon>
        <taxon>Hemiptera</taxon>
        <taxon>Sternorrhyncha</taxon>
        <taxon>Aphidomorpha</taxon>
        <taxon>Aphidoidea</taxon>
        <taxon>Aphididae</taxon>
        <taxon>Macrosiphini</taxon>
        <taxon>Macrosiphum</taxon>
    </lineage>
</organism>
<sequence length="70" mass="7693">MLLSRENIEDHSARMTAATGYTRLTKAAYRLSTADSNRYSASERRGGVRCVHGAGRTDETATTRQVDNST</sequence>